<dbReference type="InterPro" id="IPR051795">
    <property type="entry name" value="Glycosyl_Hydrlase_43"/>
</dbReference>
<accession>A0ABQ1ULG7</accession>
<evidence type="ECO:0000256" key="2">
    <source>
        <dbReference type="ARBA" id="ARBA00022801"/>
    </source>
</evidence>
<reference evidence="7" key="1">
    <citation type="journal article" date="2019" name="Int. J. Syst. Evol. Microbiol.">
        <title>The Global Catalogue of Microorganisms (GCM) 10K type strain sequencing project: providing services to taxonomists for standard genome sequencing and annotation.</title>
        <authorList>
            <consortium name="The Broad Institute Genomics Platform"/>
            <consortium name="The Broad Institute Genome Sequencing Center for Infectious Disease"/>
            <person name="Wu L."/>
            <person name="Ma J."/>
        </authorList>
    </citation>
    <scope>NUCLEOTIDE SEQUENCE [LARGE SCALE GENOMIC DNA]</scope>
    <source>
        <strain evidence="7">CGMCC 1.15407</strain>
    </source>
</reference>
<dbReference type="PANTHER" id="PTHR42812:SF14">
    <property type="entry name" value="SECRETED PROTEIN"/>
    <property type="match status" value="1"/>
</dbReference>
<dbReference type="SUPFAM" id="SSF75005">
    <property type="entry name" value="Arabinanase/levansucrase/invertase"/>
    <property type="match status" value="1"/>
</dbReference>
<comment type="caution">
    <text evidence="6">The sequence shown here is derived from an EMBL/GenBank/DDBJ whole genome shotgun (WGS) entry which is preliminary data.</text>
</comment>
<keyword evidence="2 4" id="KW-0378">Hydrolase</keyword>
<evidence type="ECO:0000256" key="1">
    <source>
        <dbReference type="ARBA" id="ARBA00009865"/>
    </source>
</evidence>
<dbReference type="Proteomes" id="UP000647339">
    <property type="component" value="Unassembled WGS sequence"/>
</dbReference>
<evidence type="ECO:0000313" key="7">
    <source>
        <dbReference type="Proteomes" id="UP000647339"/>
    </source>
</evidence>
<dbReference type="PANTHER" id="PTHR42812">
    <property type="entry name" value="BETA-XYLOSIDASE"/>
    <property type="match status" value="1"/>
</dbReference>
<dbReference type="EMBL" id="BMIU01000002">
    <property type="protein sequence ID" value="GGF21948.1"/>
    <property type="molecule type" value="Genomic_DNA"/>
</dbReference>
<dbReference type="GO" id="GO:0016787">
    <property type="term" value="F:hydrolase activity"/>
    <property type="evidence" value="ECO:0007669"/>
    <property type="project" value="UniProtKB-KW"/>
</dbReference>
<keyword evidence="5" id="KW-0732">Signal</keyword>
<keyword evidence="7" id="KW-1185">Reference proteome</keyword>
<evidence type="ECO:0000256" key="5">
    <source>
        <dbReference type="SAM" id="SignalP"/>
    </source>
</evidence>
<feature type="signal peptide" evidence="5">
    <location>
        <begin position="1"/>
        <end position="25"/>
    </location>
</feature>
<evidence type="ECO:0000313" key="6">
    <source>
        <dbReference type="EMBL" id="GGF21948.1"/>
    </source>
</evidence>
<feature type="chain" id="PRO_5047011000" evidence="5">
    <location>
        <begin position="26"/>
        <end position="333"/>
    </location>
</feature>
<comment type="similarity">
    <text evidence="1 4">Belongs to the glycosyl hydrolase 43 family.</text>
</comment>
<organism evidence="6 7">
    <name type="scientific">Echinicola rosea</name>
    <dbReference type="NCBI Taxonomy" id="1807691"/>
    <lineage>
        <taxon>Bacteria</taxon>
        <taxon>Pseudomonadati</taxon>
        <taxon>Bacteroidota</taxon>
        <taxon>Cytophagia</taxon>
        <taxon>Cytophagales</taxon>
        <taxon>Cyclobacteriaceae</taxon>
        <taxon>Echinicola</taxon>
    </lineage>
</organism>
<evidence type="ECO:0000256" key="4">
    <source>
        <dbReference type="RuleBase" id="RU361187"/>
    </source>
</evidence>
<gene>
    <name evidence="6" type="ORF">GCM10011339_07540</name>
</gene>
<evidence type="ECO:0000256" key="3">
    <source>
        <dbReference type="ARBA" id="ARBA00023295"/>
    </source>
</evidence>
<dbReference type="CDD" id="cd08981">
    <property type="entry name" value="GH43_Bt1873-like"/>
    <property type="match status" value="1"/>
</dbReference>
<dbReference type="Pfam" id="PF04616">
    <property type="entry name" value="Glyco_hydro_43"/>
    <property type="match status" value="1"/>
</dbReference>
<sequence length="333" mass="37988">MKHSYFKWAVLTLLMTIGFDQLATAQWKVRENIPLDSIRLSDPCILADHKTEMYYMTGTGGLLWKSKDLKAWTGPFRVAEASEISWAGDRPAIWAAELHEYKGKYYYFATFTNQRTIIDTVDDTEVPRRASHVLVSEEPDGPYRPVGEENYLPEDWATLDGTFWVEDEIPYLIFCHEWLQVGDGTMEMIQLKPDLSGTVGSSKLLFKASASSWSRREVEGEVIPSQVTDGPYLFRTGNGRLGMIWTSWVYDVYTQGVAYSETGKLEGPWIQEEKPITPANFGHGMLFQTFDGTWLMAAHSHREENSRYIRIPHLFEVDLSGDKLKVVGAFDVD</sequence>
<name>A0ABQ1ULG7_9BACT</name>
<dbReference type="InterPro" id="IPR006710">
    <property type="entry name" value="Glyco_hydro_43"/>
</dbReference>
<keyword evidence="3 4" id="KW-0326">Glycosidase</keyword>
<dbReference type="Gene3D" id="2.115.10.20">
    <property type="entry name" value="Glycosyl hydrolase domain, family 43"/>
    <property type="match status" value="1"/>
</dbReference>
<dbReference type="InterPro" id="IPR023296">
    <property type="entry name" value="Glyco_hydro_beta-prop_sf"/>
</dbReference>
<protein>
    <submittedName>
        <fullName evidence="6">Glycosyl hydrolase family 43</fullName>
    </submittedName>
</protein>
<proteinExistence type="inferred from homology"/>
<dbReference type="RefSeq" id="WP_187328772.1">
    <property type="nucleotide sequence ID" value="NZ_BMIU01000002.1"/>
</dbReference>